<evidence type="ECO:0000313" key="3">
    <source>
        <dbReference type="Proteomes" id="UP000316659"/>
    </source>
</evidence>
<reference evidence="2 3" key="1">
    <citation type="submission" date="2019-06" db="EMBL/GenBank/DDBJ databases">
        <title>Whole genome shotgun sequence of Cellulosimicrobium cellulans NBRC 15516.</title>
        <authorList>
            <person name="Hosoyama A."/>
            <person name="Uohara A."/>
            <person name="Ohji S."/>
            <person name="Ichikawa N."/>
        </authorList>
    </citation>
    <scope>NUCLEOTIDE SEQUENCE [LARGE SCALE GENOMIC DNA]</scope>
    <source>
        <strain evidence="2 3">NBRC 15516</strain>
    </source>
</reference>
<dbReference type="EMBL" id="BJNZ01000010">
    <property type="protein sequence ID" value="GED09976.1"/>
    <property type="molecule type" value="Genomic_DNA"/>
</dbReference>
<feature type="region of interest" description="Disordered" evidence="1">
    <location>
        <begin position="20"/>
        <end position="97"/>
    </location>
</feature>
<name>A0A4Y4DY39_CELCE</name>
<accession>A0A4Y4DY39</accession>
<sequence>MYPLARDVVARGAVRREILRPEQESETGRDRRARRLGACTRAGPFPRRCPRVGDRRRPQVSRARVPSTGGAGHGAYPAVDPPRCPGPPADAGHERGDLTCQDGFGACLRA</sequence>
<comment type="caution">
    <text evidence="2">The sequence shown here is derived from an EMBL/GenBank/DDBJ whole genome shotgun (WGS) entry which is preliminary data.</text>
</comment>
<gene>
    <name evidence="2" type="ORF">CCE02nite_19750</name>
</gene>
<dbReference type="AlphaFoldDB" id="A0A4Y4DY39"/>
<proteinExistence type="predicted"/>
<evidence type="ECO:0000256" key="1">
    <source>
        <dbReference type="SAM" id="MobiDB-lite"/>
    </source>
</evidence>
<organism evidence="2 3">
    <name type="scientific">Cellulosimicrobium cellulans</name>
    <name type="common">Arthrobacter luteus</name>
    <dbReference type="NCBI Taxonomy" id="1710"/>
    <lineage>
        <taxon>Bacteria</taxon>
        <taxon>Bacillati</taxon>
        <taxon>Actinomycetota</taxon>
        <taxon>Actinomycetes</taxon>
        <taxon>Micrococcales</taxon>
        <taxon>Promicromonosporaceae</taxon>
        <taxon>Cellulosimicrobium</taxon>
    </lineage>
</organism>
<feature type="compositionally biased region" description="Pro residues" evidence="1">
    <location>
        <begin position="79"/>
        <end position="88"/>
    </location>
</feature>
<protein>
    <submittedName>
        <fullName evidence="2">Uncharacterized protein</fullName>
    </submittedName>
</protein>
<feature type="compositionally biased region" description="Basic and acidic residues" evidence="1">
    <location>
        <begin position="20"/>
        <end position="30"/>
    </location>
</feature>
<evidence type="ECO:0000313" key="2">
    <source>
        <dbReference type="EMBL" id="GED09976.1"/>
    </source>
</evidence>
<dbReference type="Proteomes" id="UP000316659">
    <property type="component" value="Unassembled WGS sequence"/>
</dbReference>